<accession>A0AAD7V6U0</accession>
<dbReference type="Proteomes" id="UP001234581">
    <property type="component" value="Unassembled WGS sequence"/>
</dbReference>
<keyword evidence="3" id="KW-1185">Reference proteome</keyword>
<evidence type="ECO:0000313" key="2">
    <source>
        <dbReference type="EMBL" id="KAJ8660414.1"/>
    </source>
</evidence>
<feature type="domain" description="Carbohydrate kinase PfkB" evidence="1">
    <location>
        <begin position="219"/>
        <end position="305"/>
    </location>
</feature>
<gene>
    <name evidence="2" type="ORF">O0I10_003872</name>
</gene>
<dbReference type="GeneID" id="83211285"/>
<dbReference type="PANTHER" id="PTHR42774:SF3">
    <property type="entry name" value="KETOHEXOKINASE"/>
    <property type="match status" value="1"/>
</dbReference>
<feature type="domain" description="Carbohydrate kinase PfkB" evidence="1">
    <location>
        <begin position="8"/>
        <end position="127"/>
    </location>
</feature>
<comment type="caution">
    <text evidence="2">The sequence shown here is derived from an EMBL/GenBank/DDBJ whole genome shotgun (WGS) entry which is preliminary data.</text>
</comment>
<name>A0AAD7V6U0_9FUNG</name>
<proteinExistence type="predicted"/>
<dbReference type="AlphaFoldDB" id="A0AAD7V6U0"/>
<dbReference type="InterPro" id="IPR011611">
    <property type="entry name" value="PfkB_dom"/>
</dbReference>
<dbReference type="Pfam" id="PF00294">
    <property type="entry name" value="PfkB"/>
    <property type="match status" value="2"/>
</dbReference>
<protein>
    <recommendedName>
        <fullName evidence="1">Carbohydrate kinase PfkB domain-containing protein</fullName>
    </recommendedName>
</protein>
<dbReference type="InterPro" id="IPR052562">
    <property type="entry name" value="Ketohexokinase-related"/>
</dbReference>
<dbReference type="InterPro" id="IPR029056">
    <property type="entry name" value="Ribokinase-like"/>
</dbReference>
<dbReference type="PANTHER" id="PTHR42774">
    <property type="entry name" value="PHOSPHOTRANSFERASE SYSTEM TRANSPORT PROTEIN"/>
    <property type="match status" value="1"/>
</dbReference>
<dbReference type="SUPFAM" id="SSF53613">
    <property type="entry name" value="Ribokinase-like"/>
    <property type="match status" value="1"/>
</dbReference>
<dbReference type="Gene3D" id="3.40.1190.20">
    <property type="match status" value="1"/>
</dbReference>
<evidence type="ECO:0000259" key="1">
    <source>
        <dbReference type="Pfam" id="PF00294"/>
    </source>
</evidence>
<evidence type="ECO:0000313" key="3">
    <source>
        <dbReference type="Proteomes" id="UP001234581"/>
    </source>
</evidence>
<sequence>MESLECNVLLVGQIYLDTILNVPHFPEEDHKLRATRMEQRRGGNTANTAEILAQFPKIRPWCMSALGPKITTKSLIHDMEDAGINTSTCLFRNEPTPSSYIIQSNTTGSRTIISSTTINDITVEEFAKEIETKMTSSDRTTPPFNWVHFEGRNIDQVVQQIDWLNDKAIADGWRDQLVISVELEKPDREHIDWLMPKGDVVFFSKLFAERRGYDNAATFLHDIKAQCKAKAIIYCTWGSHGATCLSPDNTLHHAPAIKTERVIDAIGAGDTFIAGIIFSLLRNMSLSLSLKFACELASRKVAQQGFSGLAKQAMITMLLPDDGGDDDNDTNDQRHST</sequence>
<dbReference type="RefSeq" id="XP_058345327.1">
    <property type="nucleotide sequence ID" value="XM_058483938.1"/>
</dbReference>
<organism evidence="2 3">
    <name type="scientific">Lichtheimia ornata</name>
    <dbReference type="NCBI Taxonomy" id="688661"/>
    <lineage>
        <taxon>Eukaryota</taxon>
        <taxon>Fungi</taxon>
        <taxon>Fungi incertae sedis</taxon>
        <taxon>Mucoromycota</taxon>
        <taxon>Mucoromycotina</taxon>
        <taxon>Mucoromycetes</taxon>
        <taxon>Mucorales</taxon>
        <taxon>Lichtheimiaceae</taxon>
        <taxon>Lichtheimia</taxon>
    </lineage>
</organism>
<dbReference type="EMBL" id="JARTCD010000013">
    <property type="protein sequence ID" value="KAJ8660414.1"/>
    <property type="molecule type" value="Genomic_DNA"/>
</dbReference>
<reference evidence="2 3" key="1">
    <citation type="submission" date="2023-03" db="EMBL/GenBank/DDBJ databases">
        <title>Genome sequence of Lichtheimia ornata CBS 291.66.</title>
        <authorList>
            <person name="Mohabir J.T."/>
            <person name="Shea T.P."/>
            <person name="Kurbessoian T."/>
            <person name="Berby B."/>
            <person name="Fontaine J."/>
            <person name="Livny J."/>
            <person name="Gnirke A."/>
            <person name="Stajich J.E."/>
            <person name="Cuomo C.A."/>
        </authorList>
    </citation>
    <scope>NUCLEOTIDE SEQUENCE [LARGE SCALE GENOMIC DNA]</scope>
    <source>
        <strain evidence="2">CBS 291.66</strain>
    </source>
</reference>